<dbReference type="EMBL" id="SRRH01000717">
    <property type="protein sequence ID" value="KAG6285526.1"/>
    <property type="molecule type" value="Genomic_DNA"/>
</dbReference>
<feature type="non-terminal residue" evidence="1">
    <location>
        <position position="52"/>
    </location>
</feature>
<sequence>SQVRQASRGSRLIFTYSSQAAGPGLLGSLDETWQVWQVSGSAGCGDGGRCSI</sequence>
<dbReference type="AlphaFoldDB" id="A0A9P7Q9Z5"/>
<proteinExistence type="predicted"/>
<gene>
    <name evidence="1" type="ORF">E4U09_007257</name>
</gene>
<dbReference type="Proteomes" id="UP000707071">
    <property type="component" value="Unassembled WGS sequence"/>
</dbReference>
<feature type="non-terminal residue" evidence="1">
    <location>
        <position position="1"/>
    </location>
</feature>
<accession>A0A9P7Q9Z5</accession>
<protein>
    <submittedName>
        <fullName evidence="1">Uncharacterized protein</fullName>
    </submittedName>
</protein>
<comment type="caution">
    <text evidence="1">The sequence shown here is derived from an EMBL/GenBank/DDBJ whole genome shotgun (WGS) entry which is preliminary data.</text>
</comment>
<name>A0A9P7Q9Z5_9HYPO</name>
<evidence type="ECO:0000313" key="2">
    <source>
        <dbReference type="Proteomes" id="UP000707071"/>
    </source>
</evidence>
<organism evidence="1 2">
    <name type="scientific">Claviceps aff. purpurea</name>
    <dbReference type="NCBI Taxonomy" id="1967640"/>
    <lineage>
        <taxon>Eukaryota</taxon>
        <taxon>Fungi</taxon>
        <taxon>Dikarya</taxon>
        <taxon>Ascomycota</taxon>
        <taxon>Pezizomycotina</taxon>
        <taxon>Sordariomycetes</taxon>
        <taxon>Hypocreomycetidae</taxon>
        <taxon>Hypocreales</taxon>
        <taxon>Clavicipitaceae</taxon>
        <taxon>Claviceps</taxon>
    </lineage>
</organism>
<reference evidence="1 2" key="1">
    <citation type="journal article" date="2020" name="bioRxiv">
        <title>Whole genome comparisons of ergot fungi reveals the divergence and evolution of species within the genus Claviceps are the result of varying mechanisms driving genome evolution and host range expansion.</title>
        <authorList>
            <person name="Wyka S.A."/>
            <person name="Mondo S.J."/>
            <person name="Liu M."/>
            <person name="Dettman J."/>
            <person name="Nalam V."/>
            <person name="Broders K.D."/>
        </authorList>
    </citation>
    <scope>NUCLEOTIDE SEQUENCE [LARGE SCALE GENOMIC DNA]</scope>
    <source>
        <strain evidence="1 2">Clav52</strain>
    </source>
</reference>
<evidence type="ECO:0000313" key="1">
    <source>
        <dbReference type="EMBL" id="KAG6285526.1"/>
    </source>
</evidence>
<keyword evidence="2" id="KW-1185">Reference proteome</keyword>